<dbReference type="InterPro" id="IPR001343">
    <property type="entry name" value="Hemolysn_Ca-bd"/>
</dbReference>
<dbReference type="AlphaFoldDB" id="A0A2P7EDE0"/>
<comment type="catalytic activity">
    <reaction evidence="1 6">
        <text>[protein]-peptidylproline (omega=180) = [protein]-peptidylproline (omega=0)</text>
        <dbReference type="Rhea" id="RHEA:16237"/>
        <dbReference type="Rhea" id="RHEA-COMP:10747"/>
        <dbReference type="Rhea" id="RHEA-COMP:10748"/>
        <dbReference type="ChEBI" id="CHEBI:83833"/>
        <dbReference type="ChEBI" id="CHEBI:83834"/>
        <dbReference type="EC" id="5.2.1.8"/>
    </reaction>
</comment>
<dbReference type="Proteomes" id="UP000240206">
    <property type="component" value="Unassembled WGS sequence"/>
</dbReference>
<dbReference type="RefSeq" id="WP_106500384.1">
    <property type="nucleotide sequence ID" value="NZ_PXVC01000047.1"/>
</dbReference>
<gene>
    <name evidence="8" type="ORF">C7K08_09420</name>
</gene>
<dbReference type="EC" id="5.2.1.8" evidence="3 6"/>
<evidence type="ECO:0000256" key="1">
    <source>
        <dbReference type="ARBA" id="ARBA00000971"/>
    </source>
</evidence>
<protein>
    <recommendedName>
        <fullName evidence="3 6">peptidylprolyl isomerase</fullName>
        <ecNumber evidence="3 6">5.2.1.8</ecNumber>
    </recommendedName>
</protein>
<dbReference type="EMBL" id="PXVC01000047">
    <property type="protein sequence ID" value="PSI01149.1"/>
    <property type="molecule type" value="Genomic_DNA"/>
</dbReference>
<dbReference type="InterPro" id="IPR001179">
    <property type="entry name" value="PPIase_FKBP_dom"/>
</dbReference>
<dbReference type="InterPro" id="IPR011049">
    <property type="entry name" value="Serralysin-like_metalloprot_C"/>
</dbReference>
<sequence length="364" mass="38396">MAENLSGGVERTYLRDLNGVASQVGDTISVRYTGKLLHGTVFDSNADGLKPEFSFQLGAGTVIKGWDTGLLGVNVGDVVMLSIPADQAYGSNPPSSIPANSPLNFQVEVLGRTNSTASERLSAIQFGVPAATLKAYQESSSSQEPDLKGLDSDDQLSIGPKGGAILAAAGNDILNGSINNDLLVGGLGADTFLLSAGKDIITDFNTAEGDKLIETSTSQRSLVDSADGLLITYANGNSTLLSGISSTNFDAKKAFLDLADPITGLNSNSNIIAPEAQAKRKTQISYDYLASHADLTQIIGNNLELASKHFFLFGFKEGRSIDRFNDAAYLAANPGVAQSYLFRDSAAEHFILYGFKEGRSATIY</sequence>
<evidence type="ECO:0000256" key="3">
    <source>
        <dbReference type="ARBA" id="ARBA00013194"/>
    </source>
</evidence>
<dbReference type="PANTHER" id="PTHR43811">
    <property type="entry name" value="FKBP-TYPE PEPTIDYL-PROLYL CIS-TRANS ISOMERASE FKPA"/>
    <property type="match status" value="1"/>
</dbReference>
<dbReference type="Gene3D" id="3.10.50.40">
    <property type="match status" value="1"/>
</dbReference>
<evidence type="ECO:0000256" key="6">
    <source>
        <dbReference type="PROSITE-ProRule" id="PRU00277"/>
    </source>
</evidence>
<dbReference type="InterPro" id="IPR046357">
    <property type="entry name" value="PPIase_dom_sf"/>
</dbReference>
<comment type="similarity">
    <text evidence="2">Belongs to the FKBP-type PPIase family.</text>
</comment>
<dbReference type="PROSITE" id="PS50059">
    <property type="entry name" value="FKBP_PPIASE"/>
    <property type="match status" value="1"/>
</dbReference>
<evidence type="ECO:0000256" key="4">
    <source>
        <dbReference type="ARBA" id="ARBA00023110"/>
    </source>
</evidence>
<dbReference type="Pfam" id="PF00353">
    <property type="entry name" value="HemolysinCabind"/>
    <property type="match status" value="1"/>
</dbReference>
<evidence type="ECO:0000259" key="7">
    <source>
        <dbReference type="PROSITE" id="PS50059"/>
    </source>
</evidence>
<reference evidence="9" key="1">
    <citation type="submission" date="2018-03" db="EMBL/GenBank/DDBJ databases">
        <title>Ecological and genomic features of two cosmopolitan and abundant freshwater picocyanobacteria.</title>
        <authorList>
            <person name="Cabello-Yeves P.J."/>
            <person name="Picazo A."/>
            <person name="Camacho A."/>
            <person name="Callieri C."/>
            <person name="Rosselli R."/>
            <person name="Roda-Garcia J."/>
            <person name="Coutinho F.H."/>
            <person name="Rodriguez-Valera F."/>
        </authorList>
    </citation>
    <scope>NUCLEOTIDE SEQUENCE [LARGE SCALE GENOMIC DNA]</scope>
    <source>
        <strain evidence="9">Tous</strain>
    </source>
</reference>
<evidence type="ECO:0000256" key="2">
    <source>
        <dbReference type="ARBA" id="ARBA00006577"/>
    </source>
</evidence>
<dbReference type="SUPFAM" id="SSF51120">
    <property type="entry name" value="beta-Roll"/>
    <property type="match status" value="1"/>
</dbReference>
<dbReference type="PANTHER" id="PTHR43811:SF19">
    <property type="entry name" value="39 KDA FK506-BINDING NUCLEAR PROTEIN"/>
    <property type="match status" value="1"/>
</dbReference>
<keyword evidence="4 6" id="KW-0697">Rotamase</keyword>
<feature type="domain" description="PPIase FKBP-type" evidence="7">
    <location>
        <begin position="25"/>
        <end position="113"/>
    </location>
</feature>
<keyword evidence="5 6" id="KW-0413">Isomerase</keyword>
<dbReference type="STRING" id="1910958.BTM30_08215"/>
<dbReference type="SUPFAM" id="SSF54534">
    <property type="entry name" value="FKBP-like"/>
    <property type="match status" value="1"/>
</dbReference>
<accession>A0A2P7EDE0</accession>
<evidence type="ECO:0000313" key="8">
    <source>
        <dbReference type="EMBL" id="PSI01149.1"/>
    </source>
</evidence>
<comment type="caution">
    <text evidence="8">The sequence shown here is derived from an EMBL/GenBank/DDBJ whole genome shotgun (WGS) entry which is preliminary data.</text>
</comment>
<name>A0A2P7EDE0_9SYNE</name>
<dbReference type="Gene3D" id="2.150.10.10">
    <property type="entry name" value="Serralysin-like metalloprotease, C-terminal"/>
    <property type="match status" value="1"/>
</dbReference>
<evidence type="ECO:0000256" key="5">
    <source>
        <dbReference type="ARBA" id="ARBA00023235"/>
    </source>
</evidence>
<dbReference type="GO" id="GO:0003755">
    <property type="term" value="F:peptidyl-prolyl cis-trans isomerase activity"/>
    <property type="evidence" value="ECO:0007669"/>
    <property type="project" value="UniProtKB-KW"/>
</dbReference>
<dbReference type="Pfam" id="PF00254">
    <property type="entry name" value="FKBP_C"/>
    <property type="match status" value="1"/>
</dbReference>
<proteinExistence type="inferred from homology"/>
<keyword evidence="9" id="KW-1185">Reference proteome</keyword>
<organism evidence="8 9">
    <name type="scientific">Synechococcus lacustris str. Tous</name>
    <dbReference type="NCBI Taxonomy" id="1910958"/>
    <lineage>
        <taxon>Bacteria</taxon>
        <taxon>Bacillati</taxon>
        <taxon>Cyanobacteriota</taxon>
        <taxon>Cyanophyceae</taxon>
        <taxon>Synechococcales</taxon>
        <taxon>Synechococcaceae</taxon>
        <taxon>Synechococcus</taxon>
    </lineage>
</organism>
<evidence type="ECO:0000313" key="9">
    <source>
        <dbReference type="Proteomes" id="UP000240206"/>
    </source>
</evidence>